<dbReference type="GO" id="GO:0043565">
    <property type="term" value="F:sequence-specific DNA binding"/>
    <property type="evidence" value="ECO:0007669"/>
    <property type="project" value="InterPro"/>
</dbReference>
<gene>
    <name evidence="2" type="ORF">ERS852425_02948</name>
</gene>
<dbReference type="RefSeq" id="WP_055259709.1">
    <property type="nucleotide sequence ID" value="NZ_CYXT01000029.1"/>
</dbReference>
<evidence type="ECO:0000313" key="3">
    <source>
        <dbReference type="Proteomes" id="UP000095598"/>
    </source>
</evidence>
<sequence>MVRTDKLRGIISERGLTQTKVARLIGITPKTFYEKMAKGVFGSDEIEIMIKELHIENPIEIFFDLK</sequence>
<dbReference type="EMBL" id="CYXT01000029">
    <property type="protein sequence ID" value="CUN15138.1"/>
    <property type="molecule type" value="Genomic_DNA"/>
</dbReference>
<accession>A0A173UNH7</accession>
<dbReference type="Pfam" id="PF02954">
    <property type="entry name" value="HTH_8"/>
    <property type="match status" value="1"/>
</dbReference>
<dbReference type="InterPro" id="IPR010982">
    <property type="entry name" value="Lambda_DNA-bd_dom_sf"/>
</dbReference>
<protein>
    <recommendedName>
        <fullName evidence="1">DNA binding HTH domain-containing protein</fullName>
    </recommendedName>
</protein>
<evidence type="ECO:0000313" key="2">
    <source>
        <dbReference type="EMBL" id="CUN15138.1"/>
    </source>
</evidence>
<dbReference type="SUPFAM" id="SSF47413">
    <property type="entry name" value="lambda repressor-like DNA-binding domains"/>
    <property type="match status" value="1"/>
</dbReference>
<feature type="domain" description="DNA binding HTH" evidence="1">
    <location>
        <begin position="18"/>
        <end position="38"/>
    </location>
</feature>
<dbReference type="InterPro" id="IPR002197">
    <property type="entry name" value="HTH_Fis"/>
</dbReference>
<organism evidence="2 3">
    <name type="scientific">Anaerostipes hadrus</name>
    <dbReference type="NCBI Taxonomy" id="649756"/>
    <lineage>
        <taxon>Bacteria</taxon>
        <taxon>Bacillati</taxon>
        <taxon>Bacillota</taxon>
        <taxon>Clostridia</taxon>
        <taxon>Lachnospirales</taxon>
        <taxon>Lachnospiraceae</taxon>
        <taxon>Anaerostipes</taxon>
    </lineage>
</organism>
<name>A0A173UNH7_ANAHA</name>
<evidence type="ECO:0000259" key="1">
    <source>
        <dbReference type="Pfam" id="PF02954"/>
    </source>
</evidence>
<reference evidence="2 3" key="1">
    <citation type="submission" date="2015-09" db="EMBL/GenBank/DDBJ databases">
        <authorList>
            <consortium name="Pathogen Informatics"/>
        </authorList>
    </citation>
    <scope>NUCLEOTIDE SEQUENCE [LARGE SCALE GENOMIC DNA]</scope>
    <source>
        <strain evidence="2 3">2789STDY5608868</strain>
    </source>
</reference>
<dbReference type="Proteomes" id="UP000095598">
    <property type="component" value="Unassembled WGS sequence"/>
</dbReference>
<proteinExistence type="predicted"/>
<dbReference type="AlphaFoldDB" id="A0A173UNH7"/>